<dbReference type="PANTHER" id="PTHR22901">
    <property type="entry name" value="SIALATE O-ACETYLESTERASE"/>
    <property type="match status" value="1"/>
</dbReference>
<evidence type="ECO:0000259" key="2">
    <source>
        <dbReference type="Pfam" id="PF03629"/>
    </source>
</evidence>
<dbReference type="GO" id="GO:0001681">
    <property type="term" value="F:sialate O-acetylesterase activity"/>
    <property type="evidence" value="ECO:0007669"/>
    <property type="project" value="InterPro"/>
</dbReference>
<keyword evidence="1" id="KW-0378">Hydrolase</keyword>
<dbReference type="SUPFAM" id="SSF49785">
    <property type="entry name" value="Galactose-binding domain-like"/>
    <property type="match status" value="1"/>
</dbReference>
<name>A0A428JKG9_9BACT</name>
<organism evidence="3 4">
    <name type="scientific">Hymenobacter metallilatus</name>
    <dbReference type="NCBI Taxonomy" id="2493666"/>
    <lineage>
        <taxon>Bacteria</taxon>
        <taxon>Pseudomonadati</taxon>
        <taxon>Bacteroidota</taxon>
        <taxon>Cytophagia</taxon>
        <taxon>Cytophagales</taxon>
        <taxon>Hymenobacteraceae</taxon>
        <taxon>Hymenobacter</taxon>
    </lineage>
</organism>
<dbReference type="InterPro" id="IPR039329">
    <property type="entry name" value="SIAE"/>
</dbReference>
<feature type="domain" description="Sialate O-acetylesterase" evidence="2">
    <location>
        <begin position="453"/>
        <end position="574"/>
    </location>
</feature>
<accession>A0A428JKG9</accession>
<keyword evidence="4" id="KW-1185">Reference proteome</keyword>
<dbReference type="GO" id="GO:0005975">
    <property type="term" value="P:carbohydrate metabolic process"/>
    <property type="evidence" value="ECO:0007669"/>
    <property type="project" value="TreeGrafter"/>
</dbReference>
<dbReference type="InterPro" id="IPR036514">
    <property type="entry name" value="SGNH_hydro_sf"/>
</dbReference>
<dbReference type="AlphaFoldDB" id="A0A428JKG9"/>
<gene>
    <name evidence="3" type="ORF">EI290_10910</name>
</gene>
<protein>
    <submittedName>
        <fullName evidence="3">9-O-acetylesterase</fullName>
    </submittedName>
</protein>
<dbReference type="SUPFAM" id="SSF52266">
    <property type="entry name" value="SGNH hydrolase"/>
    <property type="match status" value="1"/>
</dbReference>
<evidence type="ECO:0000256" key="1">
    <source>
        <dbReference type="ARBA" id="ARBA00022801"/>
    </source>
</evidence>
<dbReference type="Proteomes" id="UP000280066">
    <property type="component" value="Unassembled WGS sequence"/>
</dbReference>
<dbReference type="Pfam" id="PF03629">
    <property type="entry name" value="SASA"/>
    <property type="match status" value="1"/>
</dbReference>
<dbReference type="Gene3D" id="3.40.50.1110">
    <property type="entry name" value="SGNH hydrolase"/>
    <property type="match status" value="2"/>
</dbReference>
<dbReference type="OrthoDB" id="9816001at2"/>
<reference evidence="3 4" key="1">
    <citation type="submission" date="2018-12" db="EMBL/GenBank/DDBJ databases">
        <authorList>
            <person name="Feng G."/>
            <person name="Zhu H."/>
        </authorList>
    </citation>
    <scope>NUCLEOTIDE SEQUENCE [LARGE SCALE GENOMIC DNA]</scope>
    <source>
        <strain evidence="3 4">9PBR-2</strain>
    </source>
</reference>
<proteinExistence type="predicted"/>
<dbReference type="InterPro" id="IPR005181">
    <property type="entry name" value="SASA"/>
</dbReference>
<dbReference type="InterPro" id="IPR008979">
    <property type="entry name" value="Galactose-bd-like_sf"/>
</dbReference>
<evidence type="ECO:0000313" key="4">
    <source>
        <dbReference type="Proteomes" id="UP000280066"/>
    </source>
</evidence>
<sequence>MGTAQWQMVQPSGPERILPPVLLELFGRCFSADYLPMKLRPTPLLVILLLAAPAARATVRLPRLVSSHMVLQRNVKLPLWGWAAPGEAVQVSFRGATAQTNAGDDGRWALTLPPQQAGGPFALTVRGTNTVQLTDVLVGDVWLASGQSNMEWPLRDAAGGAAAVAAANHPQIRLFNVPNCAERRPLAELAGGEWQPCTPQSVAGFSAVAYFFGRDLQQQYKVPVGLIAAEWGGTVAEAWTSAEALGKLPDFQPKLASLAQQTGSFAEQEAAYATRLSNWQRSPEGQDRGLLPGQPTWADPNLPTTAWKTMPLPGIWEASTPELSDFDGVVWLRRDLTLPAAAAGQPLTLSLAQVDDADSTFFNGVAVGGTRGYATPRRYTVPANLVRAGRNVVTVRVTDTGSGGGIWGKPADMSATVGSTTVALAGEWQYRPAYTPGTQPRPPYPGGAQNEPTALYNGMVAALHPYALKGVIWYQGESNAGRAAQYETLFPVLIRDWRTRWQQPALPFLFVQLAGYMADPALPADPDWARLREAQRLTSLTVPSTAMAVALDLGNPDDIHPRNKLDVGRRLALAARRVAYAETTVPASGPTFEKLTTTGNQLTLSFGNLGGGLVLKPAPDGGSSFAVAGPDRRFVWARAAVKGNTLVLQAEGVPNPVAVRYAWGNNRPATLYNKAGLPASPFRSDAWPRQPAP</sequence>
<evidence type="ECO:0000313" key="3">
    <source>
        <dbReference type="EMBL" id="RSK33214.1"/>
    </source>
</evidence>
<dbReference type="PANTHER" id="PTHR22901:SF0">
    <property type="entry name" value="SIALATE O-ACETYLESTERASE"/>
    <property type="match status" value="1"/>
</dbReference>
<dbReference type="EMBL" id="RWIS01000006">
    <property type="protein sequence ID" value="RSK33214.1"/>
    <property type="molecule type" value="Genomic_DNA"/>
</dbReference>
<comment type="caution">
    <text evidence="3">The sequence shown here is derived from an EMBL/GenBank/DDBJ whole genome shotgun (WGS) entry which is preliminary data.</text>
</comment>